<accession>A0A023FTR0</accession>
<evidence type="ECO:0000313" key="2">
    <source>
        <dbReference type="EMBL" id="JAC24005.1"/>
    </source>
</evidence>
<keyword evidence="1" id="KW-0732">Signal</keyword>
<organism evidence="2">
    <name type="scientific">Amblyomma cajennense</name>
    <name type="common">Cayenne tick</name>
    <name type="synonym">Acarus cajennensis</name>
    <dbReference type="NCBI Taxonomy" id="34607"/>
    <lineage>
        <taxon>Eukaryota</taxon>
        <taxon>Metazoa</taxon>
        <taxon>Ecdysozoa</taxon>
        <taxon>Arthropoda</taxon>
        <taxon>Chelicerata</taxon>
        <taxon>Arachnida</taxon>
        <taxon>Acari</taxon>
        <taxon>Parasitiformes</taxon>
        <taxon>Ixodida</taxon>
        <taxon>Ixodoidea</taxon>
        <taxon>Ixodidae</taxon>
        <taxon>Amblyomminae</taxon>
        <taxon>Amblyomma</taxon>
    </lineage>
</organism>
<reference evidence="2" key="1">
    <citation type="submission" date="2014-03" db="EMBL/GenBank/DDBJ databases">
        <title>The sialotranscriptome of Amblyomma triste, Amblyomma parvum and Amblyomma cajennense ticks, uncovered by 454-based RNA-seq.</title>
        <authorList>
            <person name="Garcia G.R."/>
            <person name="Gardinassi L.G."/>
            <person name="Ribeiro J.M."/>
            <person name="Anatriello E."/>
            <person name="Ferreira B.R."/>
            <person name="Moreira H.N."/>
            <person name="Mafra C."/>
            <person name="Olegario M.M."/>
            <person name="Szabo P.J."/>
            <person name="Miranda-Santos I.K."/>
            <person name="Maruyama S.R."/>
        </authorList>
    </citation>
    <scope>NUCLEOTIDE SEQUENCE</scope>
    <source>
        <strain evidence="2">Uberlandia</strain>
        <tissue evidence="2">Salivary glands</tissue>
    </source>
</reference>
<sequence length="176" mass="18976">MLLVLAVVAGVFLSMGLGVTTSTTPDGECKNPQTVLPLGRKSLIVKGSTDNCTCTLREGKPGRHADGTPCTGVKNGKRIRGNCTKGECEPAESTYGCEGRNGTEKDSIVNPVLCFFECYNGERKEWRYLPDGTPCVNKDDGTDENGKNGTCKHRPHRDAPNETVCFPNDQLHLVGC</sequence>
<evidence type="ECO:0000256" key="1">
    <source>
        <dbReference type="SAM" id="SignalP"/>
    </source>
</evidence>
<dbReference type="EMBL" id="GBBK01000477">
    <property type="protein sequence ID" value="JAC24005.1"/>
    <property type="molecule type" value="mRNA"/>
</dbReference>
<feature type="chain" id="PRO_5001515545" evidence="1">
    <location>
        <begin position="19"/>
        <end position="176"/>
    </location>
</feature>
<protein>
    <submittedName>
        <fullName evidence="2">Putative secreted protein</fullName>
    </submittedName>
</protein>
<name>A0A023FTR0_AMBCJ</name>
<feature type="signal peptide" evidence="1">
    <location>
        <begin position="1"/>
        <end position="18"/>
    </location>
</feature>
<proteinExistence type="evidence at transcript level"/>
<dbReference type="AlphaFoldDB" id="A0A023FTR0"/>